<name>A0AAN6ZWG0_9PEZI</name>
<dbReference type="AlphaFoldDB" id="A0AAN6ZWG0"/>
<protein>
    <recommendedName>
        <fullName evidence="1">Aminoglycoside phosphotransferase domain-containing protein</fullName>
    </recommendedName>
</protein>
<dbReference type="PANTHER" id="PTHR21310">
    <property type="entry name" value="AMINOGLYCOSIDE PHOSPHOTRANSFERASE-RELATED-RELATED"/>
    <property type="match status" value="1"/>
</dbReference>
<accession>A0AAN6ZWG0</accession>
<evidence type="ECO:0000259" key="1">
    <source>
        <dbReference type="Pfam" id="PF01636"/>
    </source>
</evidence>
<reference evidence="2" key="2">
    <citation type="submission" date="2023-05" db="EMBL/GenBank/DDBJ databases">
        <authorList>
            <consortium name="Lawrence Berkeley National Laboratory"/>
            <person name="Steindorff A."/>
            <person name="Hensen N."/>
            <person name="Bonometti L."/>
            <person name="Westerberg I."/>
            <person name="Brannstrom I.O."/>
            <person name="Guillou S."/>
            <person name="Cros-Aarteil S."/>
            <person name="Calhoun S."/>
            <person name="Haridas S."/>
            <person name="Kuo A."/>
            <person name="Mondo S."/>
            <person name="Pangilinan J."/>
            <person name="Riley R."/>
            <person name="Labutti K."/>
            <person name="Andreopoulos B."/>
            <person name="Lipzen A."/>
            <person name="Chen C."/>
            <person name="Yanf M."/>
            <person name="Daum C."/>
            <person name="Ng V."/>
            <person name="Clum A."/>
            <person name="Ohm R."/>
            <person name="Martin F."/>
            <person name="Silar P."/>
            <person name="Natvig D."/>
            <person name="Lalanne C."/>
            <person name="Gautier V."/>
            <person name="Ament-Velasquez S.L."/>
            <person name="Kruys A."/>
            <person name="Hutchinson M.I."/>
            <person name="Powell A.J."/>
            <person name="Barry K."/>
            <person name="Miller A.N."/>
            <person name="Grigoriev I.V."/>
            <person name="Debuchy R."/>
            <person name="Gladieux P."/>
            <person name="Thoren M.H."/>
            <person name="Johannesson H."/>
        </authorList>
    </citation>
    <scope>NUCLEOTIDE SEQUENCE</scope>
    <source>
        <strain evidence="2">CBS 538.74</strain>
    </source>
</reference>
<organism evidence="2 3">
    <name type="scientific">Chaetomidium leptoderma</name>
    <dbReference type="NCBI Taxonomy" id="669021"/>
    <lineage>
        <taxon>Eukaryota</taxon>
        <taxon>Fungi</taxon>
        <taxon>Dikarya</taxon>
        <taxon>Ascomycota</taxon>
        <taxon>Pezizomycotina</taxon>
        <taxon>Sordariomycetes</taxon>
        <taxon>Sordariomycetidae</taxon>
        <taxon>Sordariales</taxon>
        <taxon>Chaetomiaceae</taxon>
        <taxon>Chaetomidium</taxon>
    </lineage>
</organism>
<dbReference type="Proteomes" id="UP001302745">
    <property type="component" value="Unassembled WGS sequence"/>
</dbReference>
<feature type="domain" description="Aminoglycoside phosphotransferase" evidence="1">
    <location>
        <begin position="86"/>
        <end position="283"/>
    </location>
</feature>
<keyword evidence="3" id="KW-1185">Reference proteome</keyword>
<gene>
    <name evidence="2" type="ORF">C8A00DRAFT_45395</name>
</gene>
<dbReference type="InterPro" id="IPR002575">
    <property type="entry name" value="Aminoglycoside_PTrfase"/>
</dbReference>
<dbReference type="PANTHER" id="PTHR21310:SF15">
    <property type="entry name" value="AMINOGLYCOSIDE PHOSPHOTRANSFERASE DOMAIN-CONTAINING PROTEIN"/>
    <property type="match status" value="1"/>
</dbReference>
<proteinExistence type="predicted"/>
<evidence type="ECO:0000313" key="3">
    <source>
        <dbReference type="Proteomes" id="UP001302745"/>
    </source>
</evidence>
<reference evidence="2" key="1">
    <citation type="journal article" date="2023" name="Mol. Phylogenet. Evol.">
        <title>Genome-scale phylogeny and comparative genomics of the fungal order Sordariales.</title>
        <authorList>
            <person name="Hensen N."/>
            <person name="Bonometti L."/>
            <person name="Westerberg I."/>
            <person name="Brannstrom I.O."/>
            <person name="Guillou S."/>
            <person name="Cros-Aarteil S."/>
            <person name="Calhoun S."/>
            <person name="Haridas S."/>
            <person name="Kuo A."/>
            <person name="Mondo S."/>
            <person name="Pangilinan J."/>
            <person name="Riley R."/>
            <person name="LaButti K."/>
            <person name="Andreopoulos B."/>
            <person name="Lipzen A."/>
            <person name="Chen C."/>
            <person name="Yan M."/>
            <person name="Daum C."/>
            <person name="Ng V."/>
            <person name="Clum A."/>
            <person name="Steindorff A."/>
            <person name="Ohm R.A."/>
            <person name="Martin F."/>
            <person name="Silar P."/>
            <person name="Natvig D.O."/>
            <person name="Lalanne C."/>
            <person name="Gautier V."/>
            <person name="Ament-Velasquez S.L."/>
            <person name="Kruys A."/>
            <person name="Hutchinson M.I."/>
            <person name="Powell A.J."/>
            <person name="Barry K."/>
            <person name="Miller A.N."/>
            <person name="Grigoriev I.V."/>
            <person name="Debuchy R."/>
            <person name="Gladieux P."/>
            <person name="Hiltunen Thoren M."/>
            <person name="Johannesson H."/>
        </authorList>
    </citation>
    <scope>NUCLEOTIDE SEQUENCE</scope>
    <source>
        <strain evidence="2">CBS 538.74</strain>
    </source>
</reference>
<sequence length="398" mass="44163">MANPLPLGSTAWTGGEEYGGEYADRINQFIHQIDKNALLSYASALRGSQPCTISSEFSVGSFNLWTVRLRMPPMPDHPPSREKIFMDMQSELATMEFVRQNTDIPIPRIHAYDLNDQNAVGYPFSIIEYVHGNTAEEVSRTYPGNHEGIPPQHEEKFWRQVAEVMVQLASIRLPKIGCIIQDGSGLFVVGPLTETGSGPYDSAAEFYADYPLALSKALGEPPVSWQDELVQAFRSLAASFPPPAARVGAGPAESFGLANFDLNPNNFLVDREFNVLAVIDWDSVASVPDAALYRFPFLMGVSCAVPGVVDTHPAVMRRQKLGRRFADVVEGAGREQAETKGKGVNKRPVYRFAKSGFFSKEAVAFRSLIYVKMKQDWVNNTWLQGLEWLSEHNELEVA</sequence>
<dbReference type="Pfam" id="PF01636">
    <property type="entry name" value="APH"/>
    <property type="match status" value="1"/>
</dbReference>
<dbReference type="EMBL" id="MU857018">
    <property type="protein sequence ID" value="KAK4151386.1"/>
    <property type="molecule type" value="Genomic_DNA"/>
</dbReference>
<dbReference type="Gene3D" id="3.90.1200.10">
    <property type="match status" value="1"/>
</dbReference>
<dbReference type="Gene3D" id="3.30.200.20">
    <property type="entry name" value="Phosphorylase Kinase, domain 1"/>
    <property type="match status" value="1"/>
</dbReference>
<dbReference type="InterPro" id="IPR011009">
    <property type="entry name" value="Kinase-like_dom_sf"/>
</dbReference>
<comment type="caution">
    <text evidence="2">The sequence shown here is derived from an EMBL/GenBank/DDBJ whole genome shotgun (WGS) entry which is preliminary data.</text>
</comment>
<dbReference type="InterPro" id="IPR051678">
    <property type="entry name" value="AGP_Transferase"/>
</dbReference>
<dbReference type="SUPFAM" id="SSF56112">
    <property type="entry name" value="Protein kinase-like (PK-like)"/>
    <property type="match status" value="1"/>
</dbReference>
<evidence type="ECO:0000313" key="2">
    <source>
        <dbReference type="EMBL" id="KAK4151386.1"/>
    </source>
</evidence>